<evidence type="ECO:0000256" key="2">
    <source>
        <dbReference type="SAM" id="Phobius"/>
    </source>
</evidence>
<feature type="compositionally biased region" description="Gly residues" evidence="1">
    <location>
        <begin position="26"/>
        <end position="36"/>
    </location>
</feature>
<keyword evidence="2" id="KW-0472">Membrane</keyword>
<feature type="compositionally biased region" description="Gly residues" evidence="1">
    <location>
        <begin position="407"/>
        <end position="416"/>
    </location>
</feature>
<keyword evidence="2" id="KW-1133">Transmembrane helix</keyword>
<gene>
    <name evidence="3" type="ORF">HTEP1355_LOCUS11182</name>
</gene>
<evidence type="ECO:0000256" key="1">
    <source>
        <dbReference type="SAM" id="MobiDB-lite"/>
    </source>
</evidence>
<feature type="transmembrane region" description="Helical" evidence="2">
    <location>
        <begin position="340"/>
        <end position="361"/>
    </location>
</feature>
<protein>
    <submittedName>
        <fullName evidence="3">Uncharacterized protein</fullName>
    </submittedName>
</protein>
<evidence type="ECO:0000313" key="3">
    <source>
        <dbReference type="EMBL" id="CAD8797541.1"/>
    </source>
</evidence>
<dbReference type="AlphaFoldDB" id="A0A7S0VXW3"/>
<keyword evidence="2" id="KW-0812">Transmembrane</keyword>
<feature type="compositionally biased region" description="Gly residues" evidence="1">
    <location>
        <begin position="386"/>
        <end position="400"/>
    </location>
</feature>
<feature type="compositionally biased region" description="Pro residues" evidence="1">
    <location>
        <begin position="1"/>
        <end position="12"/>
    </location>
</feature>
<reference evidence="3" key="1">
    <citation type="submission" date="2021-01" db="EMBL/GenBank/DDBJ databases">
        <authorList>
            <person name="Corre E."/>
            <person name="Pelletier E."/>
            <person name="Niang G."/>
            <person name="Scheremetjew M."/>
            <person name="Finn R."/>
            <person name="Kale V."/>
            <person name="Holt S."/>
            <person name="Cochrane G."/>
            <person name="Meng A."/>
            <person name="Brown T."/>
            <person name="Cohen L."/>
        </authorList>
    </citation>
    <scope>NUCLEOTIDE SEQUENCE</scope>
    <source>
        <strain evidence="3">CCMP443</strain>
    </source>
</reference>
<feature type="region of interest" description="Disordered" evidence="1">
    <location>
        <begin position="1"/>
        <end position="69"/>
    </location>
</feature>
<feature type="transmembrane region" description="Helical" evidence="2">
    <location>
        <begin position="256"/>
        <end position="276"/>
    </location>
</feature>
<proteinExistence type="predicted"/>
<name>A0A7S0VXW3_9CRYP</name>
<feature type="compositionally biased region" description="Basic residues" evidence="1">
    <location>
        <begin position="426"/>
        <end position="442"/>
    </location>
</feature>
<dbReference type="EMBL" id="HBFN01019151">
    <property type="protein sequence ID" value="CAD8797541.1"/>
    <property type="molecule type" value="Transcribed_RNA"/>
</dbReference>
<accession>A0A7S0VXW3</accession>
<organism evidence="3">
    <name type="scientific">Hemiselmis tepida</name>
    <dbReference type="NCBI Taxonomy" id="464990"/>
    <lineage>
        <taxon>Eukaryota</taxon>
        <taxon>Cryptophyceae</taxon>
        <taxon>Cryptomonadales</taxon>
        <taxon>Hemiselmidaceae</taxon>
        <taxon>Hemiselmis</taxon>
    </lineage>
</organism>
<feature type="region of interest" description="Disordered" evidence="1">
    <location>
        <begin position="386"/>
        <end position="442"/>
    </location>
</feature>
<feature type="transmembrane region" description="Helical" evidence="2">
    <location>
        <begin position="283"/>
        <end position="305"/>
    </location>
</feature>
<sequence length="442" mass="47307">MCERPGNPPPPGLGHWRWGGPQKGEWGAGAGPGGGLRPRTAHAGARDLPYPHTPRAPAPRFSRVGSGRPRYRTALGWPLRGGSGAGDRAPSPRSDIFAAASVGLTEWFYSSTVVRFKPLYFTNDPNLQAILTDVVERRIGVNGKVVESLKTIYDLSPVESLLSQYDGYGAFSCTFRAEWNYWMQYKKLECDQAVDRGLDDDLQELADRQCSGRCAYYTRGWQDAYPRCADLQAFADTGDDFYIWLERAVCSGGKGVVAMLSLSMVAATAGMVMCYFCAHKPQLIMIPGILILVLTAIAVIAYGAAVSSAYPFTYVQREDDQIENIPVVDGAQSDTANVQVGFGLAIAAAILSFVSTTLAWAGRYLPSDGFELQVVSAMPVQIFGGAGDGAADPEGGGGGGGPPPPGGGGGGGGGGRCSRPCPCSMRLRRPPRPTRQLRRRLW</sequence>